<accession>A0A1H2KPH9</accession>
<evidence type="ECO:0000313" key="2">
    <source>
        <dbReference type="Proteomes" id="UP000183180"/>
    </source>
</evidence>
<name>A0A1H2KPH9_9ACTN</name>
<organism evidence="1 2">
    <name type="scientific">Gordonia westfalica</name>
    <dbReference type="NCBI Taxonomy" id="158898"/>
    <lineage>
        <taxon>Bacteria</taxon>
        <taxon>Bacillati</taxon>
        <taxon>Actinomycetota</taxon>
        <taxon>Actinomycetes</taxon>
        <taxon>Mycobacteriales</taxon>
        <taxon>Gordoniaceae</taxon>
        <taxon>Gordonia</taxon>
    </lineage>
</organism>
<evidence type="ECO:0000313" key="1">
    <source>
        <dbReference type="EMBL" id="SDU70563.1"/>
    </source>
</evidence>
<dbReference type="OrthoDB" id="10005050at2"/>
<dbReference type="AlphaFoldDB" id="A0A1H2KPH9"/>
<reference evidence="1 2" key="1">
    <citation type="submission" date="2016-10" db="EMBL/GenBank/DDBJ databases">
        <authorList>
            <person name="de Groot N.N."/>
        </authorList>
    </citation>
    <scope>NUCLEOTIDE SEQUENCE [LARGE SCALE GENOMIC DNA]</scope>
    <source>
        <strain evidence="1 2">DSM 44215</strain>
    </source>
</reference>
<sequence length="82" mass="9436">MTNAERDRWLQPLPTPAEALEVYREGQRSRPGAGNPYAGRRVLGGIWATGNREAFRREYDAWQLREAERRRQAHVEAEAGDD</sequence>
<gene>
    <name evidence="1" type="ORF">SAMN04488548_1343511</name>
</gene>
<proteinExistence type="predicted"/>
<dbReference type="Proteomes" id="UP000183180">
    <property type="component" value="Unassembled WGS sequence"/>
</dbReference>
<dbReference type="RefSeq" id="WP_139180063.1">
    <property type="nucleotide sequence ID" value="NZ_FNLM01000034.1"/>
</dbReference>
<protein>
    <submittedName>
        <fullName evidence="1">Uncharacterized protein</fullName>
    </submittedName>
</protein>
<dbReference type="EMBL" id="FNLM01000034">
    <property type="protein sequence ID" value="SDU70563.1"/>
    <property type="molecule type" value="Genomic_DNA"/>
</dbReference>
<dbReference type="STRING" id="158898.SAMN04488548_1343511"/>